<feature type="compositionally biased region" description="Basic and acidic residues" evidence="1">
    <location>
        <begin position="128"/>
        <end position="143"/>
    </location>
</feature>
<evidence type="ECO:0000256" key="1">
    <source>
        <dbReference type="SAM" id="MobiDB-lite"/>
    </source>
</evidence>
<comment type="caution">
    <text evidence="2">The sequence shown here is derived from an EMBL/GenBank/DDBJ whole genome shotgun (WGS) entry which is preliminary data.</text>
</comment>
<sequence>MSEVPGVRDLAAGEQVDDGSLVAIRVAVPFVGVESYDVFVADPRAANPASLSNKAPGCRQASGRQRPQQRRVDSRLVADRYRLGDRCSSERPTTTFNVAISTAQNDRFLGQPELAWRGRKLPVAGAPNEHRDGLAAADIDQHGRRLIQPVR</sequence>
<gene>
    <name evidence="2" type="ORF">Aru02nite_34990</name>
</gene>
<protein>
    <submittedName>
        <fullName evidence="2">Uncharacterized protein</fullName>
    </submittedName>
</protein>
<organism evidence="2 3">
    <name type="scientific">Actinocatenispora rupis</name>
    <dbReference type="NCBI Taxonomy" id="519421"/>
    <lineage>
        <taxon>Bacteria</taxon>
        <taxon>Bacillati</taxon>
        <taxon>Actinomycetota</taxon>
        <taxon>Actinomycetes</taxon>
        <taxon>Micromonosporales</taxon>
        <taxon>Micromonosporaceae</taxon>
        <taxon>Actinocatenispora</taxon>
    </lineage>
</organism>
<keyword evidence="3" id="KW-1185">Reference proteome</keyword>
<proteinExistence type="predicted"/>
<feature type="region of interest" description="Disordered" evidence="1">
    <location>
        <begin position="46"/>
        <end position="72"/>
    </location>
</feature>
<dbReference type="Proteomes" id="UP000612808">
    <property type="component" value="Unassembled WGS sequence"/>
</dbReference>
<evidence type="ECO:0000313" key="2">
    <source>
        <dbReference type="EMBL" id="GID12610.1"/>
    </source>
</evidence>
<evidence type="ECO:0000313" key="3">
    <source>
        <dbReference type="Proteomes" id="UP000612808"/>
    </source>
</evidence>
<accession>A0A8J3J5S0</accession>
<feature type="region of interest" description="Disordered" evidence="1">
    <location>
        <begin position="123"/>
        <end position="151"/>
    </location>
</feature>
<dbReference type="AlphaFoldDB" id="A0A8J3J5S0"/>
<name>A0A8J3J5S0_9ACTN</name>
<dbReference type="EMBL" id="BOMB01000019">
    <property type="protein sequence ID" value="GID12610.1"/>
    <property type="molecule type" value="Genomic_DNA"/>
</dbReference>
<reference evidence="2" key="1">
    <citation type="submission" date="2021-01" db="EMBL/GenBank/DDBJ databases">
        <title>Whole genome shotgun sequence of Actinocatenispora rupis NBRC 107355.</title>
        <authorList>
            <person name="Komaki H."/>
            <person name="Tamura T."/>
        </authorList>
    </citation>
    <scope>NUCLEOTIDE SEQUENCE</scope>
    <source>
        <strain evidence="2">NBRC 107355</strain>
    </source>
</reference>